<feature type="compositionally biased region" description="Low complexity" evidence="1">
    <location>
        <begin position="19"/>
        <end position="38"/>
    </location>
</feature>
<sequence length="92" mass="9663">MRAPEPSVKASPALPEVIETGSGTTRGAAGTADASAEAPPSVMTPVRDAVSSAPAVRAEIVRARGRRPRSRFLRRTHLADTADKNEMLKSTP</sequence>
<evidence type="ECO:0000313" key="2">
    <source>
        <dbReference type="EMBL" id="GIH69665.1"/>
    </source>
</evidence>
<keyword evidence="3" id="KW-1185">Reference proteome</keyword>
<proteinExistence type="predicted"/>
<comment type="caution">
    <text evidence="2">The sequence shown here is derived from an EMBL/GenBank/DDBJ whole genome shotgun (WGS) entry which is preliminary data.</text>
</comment>
<feature type="compositionally biased region" description="Basic and acidic residues" evidence="1">
    <location>
        <begin position="77"/>
        <end position="92"/>
    </location>
</feature>
<reference evidence="2" key="1">
    <citation type="submission" date="2021-01" db="EMBL/GenBank/DDBJ databases">
        <title>Whole genome shotgun sequence of Sphaerimonospora thailandensis NBRC 107569.</title>
        <authorList>
            <person name="Komaki H."/>
            <person name="Tamura T."/>
        </authorList>
    </citation>
    <scope>NUCLEOTIDE SEQUENCE</scope>
    <source>
        <strain evidence="2">NBRC 107569</strain>
    </source>
</reference>
<dbReference type="Proteomes" id="UP000610966">
    <property type="component" value="Unassembled WGS sequence"/>
</dbReference>
<name>A0A8J3VZ37_9ACTN</name>
<evidence type="ECO:0000313" key="3">
    <source>
        <dbReference type="Proteomes" id="UP000610966"/>
    </source>
</evidence>
<feature type="compositionally biased region" description="Basic residues" evidence="1">
    <location>
        <begin position="67"/>
        <end position="76"/>
    </location>
</feature>
<dbReference type="EMBL" id="BOOG01000016">
    <property type="protein sequence ID" value="GIH69665.1"/>
    <property type="molecule type" value="Genomic_DNA"/>
</dbReference>
<dbReference type="AlphaFoldDB" id="A0A8J3VZ37"/>
<organism evidence="2 3">
    <name type="scientific">Sphaerimonospora thailandensis</name>
    <dbReference type="NCBI Taxonomy" id="795644"/>
    <lineage>
        <taxon>Bacteria</taxon>
        <taxon>Bacillati</taxon>
        <taxon>Actinomycetota</taxon>
        <taxon>Actinomycetes</taxon>
        <taxon>Streptosporangiales</taxon>
        <taxon>Streptosporangiaceae</taxon>
        <taxon>Sphaerimonospora</taxon>
    </lineage>
</organism>
<evidence type="ECO:0000256" key="1">
    <source>
        <dbReference type="SAM" id="MobiDB-lite"/>
    </source>
</evidence>
<gene>
    <name evidence="2" type="ORF">Mth01_19180</name>
</gene>
<feature type="region of interest" description="Disordered" evidence="1">
    <location>
        <begin position="67"/>
        <end position="92"/>
    </location>
</feature>
<feature type="region of interest" description="Disordered" evidence="1">
    <location>
        <begin position="1"/>
        <end position="54"/>
    </location>
</feature>
<protein>
    <submittedName>
        <fullName evidence="2">Uncharacterized protein</fullName>
    </submittedName>
</protein>
<accession>A0A8J3VZ37</accession>